<feature type="transmembrane region" description="Helical" evidence="1">
    <location>
        <begin position="230"/>
        <end position="248"/>
    </location>
</feature>
<dbReference type="GO" id="GO:0005886">
    <property type="term" value="C:plasma membrane"/>
    <property type="evidence" value="ECO:0007669"/>
    <property type="project" value="UniProtKB-SubCell"/>
</dbReference>
<evidence type="ECO:0000256" key="1">
    <source>
        <dbReference type="SAM" id="Phobius"/>
    </source>
</evidence>
<dbReference type="RefSeq" id="WP_021840523.1">
    <property type="nucleotide sequence ID" value="NZ_CABHNI010000054.1"/>
</dbReference>
<feature type="transmembrane region" description="Helical" evidence="1">
    <location>
        <begin position="20"/>
        <end position="39"/>
    </location>
</feature>
<dbReference type="PANTHER" id="PTHR37305">
    <property type="entry name" value="INTEGRAL MEMBRANE PROTEIN-RELATED"/>
    <property type="match status" value="1"/>
</dbReference>
<feature type="transmembrane region" description="Helical" evidence="1">
    <location>
        <begin position="205"/>
        <end position="223"/>
    </location>
</feature>
<evidence type="ECO:0000313" key="3">
    <source>
        <dbReference type="Proteomes" id="UP000358366"/>
    </source>
</evidence>
<dbReference type="GO" id="GO:0140359">
    <property type="term" value="F:ABC-type transporter activity"/>
    <property type="evidence" value="ECO:0007669"/>
    <property type="project" value="InterPro"/>
</dbReference>
<dbReference type="PANTHER" id="PTHR37305:SF1">
    <property type="entry name" value="MEMBRANE PROTEIN"/>
    <property type="match status" value="1"/>
</dbReference>
<sequence>MIGLIKNELMKIFCRRLTKILLLVMCVYAIGSSFVAASVEQSTADWRTQAEQTVKKNQDRLDLVELSPQLKADAENKLAIAQYRLDNNIAPPAASGLSALLRSSGLVETVIIITLIIGAEIVSREFTDGTMKLLLIRPHSRREILFSKFLSIVLFSFFALFLTLLCAGVTDTLLYGVGDLHATDLFINYQGEIVERSILGETVKFYGLSIFPIMSYATIAFGISTILRNSALAVGGSLFFMLCGNMMIEATSKFAWLKYLPFANSDMSLYINHLQPRPEMTMGFSVIVLSAYMVVLFVVSMIVFQKRDVSI</sequence>
<keyword evidence="1" id="KW-1133">Transmembrane helix</keyword>
<protein>
    <submittedName>
        <fullName evidence="2">ABC-2 family transporter protein</fullName>
    </submittedName>
</protein>
<proteinExistence type="predicted"/>
<keyword evidence="1" id="KW-0812">Transmembrane</keyword>
<keyword evidence="1" id="KW-0472">Membrane</keyword>
<organism evidence="2 3">
    <name type="scientific">Dorea formicigenerans</name>
    <dbReference type="NCBI Taxonomy" id="39486"/>
    <lineage>
        <taxon>Bacteria</taxon>
        <taxon>Bacillati</taxon>
        <taxon>Bacillota</taxon>
        <taxon>Clostridia</taxon>
        <taxon>Lachnospirales</taxon>
        <taxon>Lachnospiraceae</taxon>
        <taxon>Dorea</taxon>
    </lineage>
</organism>
<dbReference type="EMBL" id="CABHNI010000054">
    <property type="protein sequence ID" value="VUX22213.1"/>
    <property type="molecule type" value="Genomic_DNA"/>
</dbReference>
<feature type="transmembrane region" description="Helical" evidence="1">
    <location>
        <begin position="282"/>
        <end position="304"/>
    </location>
</feature>
<gene>
    <name evidence="2" type="ORF">DFSSTS7063_03046</name>
</gene>
<dbReference type="AlphaFoldDB" id="A0A564URE8"/>
<accession>A0A564URE8</accession>
<name>A0A564URE8_9FIRM</name>
<evidence type="ECO:0000313" key="2">
    <source>
        <dbReference type="EMBL" id="VUX22213.1"/>
    </source>
</evidence>
<reference evidence="2 3" key="1">
    <citation type="submission" date="2019-07" db="EMBL/GenBank/DDBJ databases">
        <authorList>
            <person name="Hibberd C M."/>
            <person name="Gehrig L. J."/>
            <person name="Chang H.-W."/>
            <person name="Venkatesh S."/>
        </authorList>
    </citation>
    <scope>NUCLEOTIDE SEQUENCE [LARGE SCALE GENOMIC DNA]</scope>
    <source>
        <strain evidence="2">Dorea_formicigenerans_SSTS_Bg7063</strain>
    </source>
</reference>
<dbReference type="Proteomes" id="UP000358366">
    <property type="component" value="Unassembled WGS sequence"/>
</dbReference>
<feature type="transmembrane region" description="Helical" evidence="1">
    <location>
        <begin position="105"/>
        <end position="123"/>
    </location>
</feature>
<feature type="transmembrane region" description="Helical" evidence="1">
    <location>
        <begin position="144"/>
        <end position="170"/>
    </location>
</feature>
<dbReference type="Pfam" id="PF12679">
    <property type="entry name" value="ABC2_membrane_2"/>
    <property type="match status" value="1"/>
</dbReference>